<sequence>MNVKDNTFVTPEGIEFLHKTHQMIIDDTLLKGTNIHHKTIDYKTPDQLQVAFDLSIDDKGLDYDRILDMFSSTIKHSLNTAHPRFFGQLYSGRQLESLTSSWVVEALNTNVHTYECGPVFTLTENYVIKKLTEKLGFLDGDGIFLPGGTMCNFCALHLARFAYDNNLREVGLCQSQKMIIFTSEAAHYSVKTGASFLGFGTDNVIFVDTDDSGRMIPRDLDDKIRETKEQGRVPLCVMATAGTTVLGAYDPLEELASICRNYNIWLHVDASWGGSVIFSDVHKHLMRGVENKYQIISFNIRADSVSISFHKLLGVQLQCSALMAKNKDVLRQSNAVDASYLFHEEKHYDISYDIGKKTMQCGRKADGYKLWVLWKAKGNDGLEKMVNKYFDIAKYFTERLAERREFKLVAPKVIPAIKRRMVEAGSLSISFQPLESKGYVNFFRIILNNPLTTRRDVDLILDEIDRLGNNL</sequence>
<name>A0AAD9J5W4_9ANNE</name>
<dbReference type="GO" id="GO:0005737">
    <property type="term" value="C:cytoplasm"/>
    <property type="evidence" value="ECO:0007669"/>
    <property type="project" value="TreeGrafter"/>
</dbReference>
<evidence type="ECO:0000256" key="5">
    <source>
        <dbReference type="ARBA" id="ARBA00023239"/>
    </source>
</evidence>
<dbReference type="Pfam" id="PF00282">
    <property type="entry name" value="Pyridoxal_deC"/>
    <property type="match status" value="1"/>
</dbReference>
<dbReference type="Gene3D" id="3.40.640.10">
    <property type="entry name" value="Type I PLP-dependent aspartate aminotransferase-like (Major domain)"/>
    <property type="match status" value="1"/>
</dbReference>
<dbReference type="AlphaFoldDB" id="A0AAD9J5W4"/>
<accession>A0AAD9J5W4</accession>
<dbReference type="GO" id="GO:0019752">
    <property type="term" value="P:carboxylic acid metabolic process"/>
    <property type="evidence" value="ECO:0007669"/>
    <property type="project" value="InterPro"/>
</dbReference>
<dbReference type="PANTHER" id="PTHR45677:SF8">
    <property type="entry name" value="CYSTEINE SULFINIC ACID DECARBOXYLASE"/>
    <property type="match status" value="1"/>
</dbReference>
<keyword evidence="5 7" id="KW-0456">Lyase</keyword>
<comment type="similarity">
    <text evidence="2 7">Belongs to the group II decarboxylase family.</text>
</comment>
<evidence type="ECO:0000256" key="6">
    <source>
        <dbReference type="PIRSR" id="PIRSR602129-50"/>
    </source>
</evidence>
<protein>
    <recommendedName>
        <fullName evidence="10">Cysteine sulfinic acid decarboxylase</fullName>
    </recommendedName>
</protein>
<dbReference type="InterPro" id="IPR002129">
    <property type="entry name" value="PyrdxlP-dep_de-COase"/>
</dbReference>
<keyword evidence="4 6" id="KW-0663">Pyridoxal phosphate</keyword>
<dbReference type="SUPFAM" id="SSF53383">
    <property type="entry name" value="PLP-dependent transferases"/>
    <property type="match status" value="1"/>
</dbReference>
<gene>
    <name evidence="8" type="ORF">LSH36_607g01010</name>
</gene>
<comment type="cofactor">
    <cofactor evidence="1 6 7">
        <name>pyridoxal 5'-phosphate</name>
        <dbReference type="ChEBI" id="CHEBI:597326"/>
    </cofactor>
</comment>
<dbReference type="InterPro" id="IPR015421">
    <property type="entry name" value="PyrdxlP-dep_Trfase_major"/>
</dbReference>
<dbReference type="GO" id="GO:0030170">
    <property type="term" value="F:pyridoxal phosphate binding"/>
    <property type="evidence" value="ECO:0007669"/>
    <property type="project" value="InterPro"/>
</dbReference>
<comment type="caution">
    <text evidence="8">The sequence shown here is derived from an EMBL/GenBank/DDBJ whole genome shotgun (WGS) entry which is preliminary data.</text>
</comment>
<feature type="modified residue" description="N6-(pyridoxal phosphate)lysine" evidence="6">
    <location>
        <position position="311"/>
    </location>
</feature>
<dbReference type="Gene3D" id="3.90.1150.170">
    <property type="match status" value="2"/>
</dbReference>
<dbReference type="InterPro" id="IPR021115">
    <property type="entry name" value="Pyridoxal-P_BS"/>
</dbReference>
<dbReference type="PANTHER" id="PTHR45677">
    <property type="entry name" value="GLUTAMATE DECARBOXYLASE-RELATED"/>
    <property type="match status" value="1"/>
</dbReference>
<proteinExistence type="inferred from homology"/>
<dbReference type="PROSITE" id="PS00392">
    <property type="entry name" value="DDC_GAD_HDC_YDC"/>
    <property type="match status" value="1"/>
</dbReference>
<dbReference type="Proteomes" id="UP001208570">
    <property type="component" value="Unassembled WGS sequence"/>
</dbReference>
<reference evidence="8" key="1">
    <citation type="journal article" date="2023" name="Mol. Biol. Evol.">
        <title>Third-Generation Sequencing Reveals the Adaptive Role of the Epigenome in Three Deep-Sea Polychaetes.</title>
        <authorList>
            <person name="Perez M."/>
            <person name="Aroh O."/>
            <person name="Sun Y."/>
            <person name="Lan Y."/>
            <person name="Juniper S.K."/>
            <person name="Young C.R."/>
            <person name="Angers B."/>
            <person name="Qian P.Y."/>
        </authorList>
    </citation>
    <scope>NUCLEOTIDE SEQUENCE</scope>
    <source>
        <strain evidence="8">P08H-3</strain>
    </source>
</reference>
<organism evidence="8 9">
    <name type="scientific">Paralvinella palmiformis</name>
    <dbReference type="NCBI Taxonomy" id="53620"/>
    <lineage>
        <taxon>Eukaryota</taxon>
        <taxon>Metazoa</taxon>
        <taxon>Spiralia</taxon>
        <taxon>Lophotrochozoa</taxon>
        <taxon>Annelida</taxon>
        <taxon>Polychaeta</taxon>
        <taxon>Sedentaria</taxon>
        <taxon>Canalipalpata</taxon>
        <taxon>Terebellida</taxon>
        <taxon>Terebelliformia</taxon>
        <taxon>Alvinellidae</taxon>
        <taxon>Paralvinella</taxon>
    </lineage>
</organism>
<evidence type="ECO:0000256" key="3">
    <source>
        <dbReference type="ARBA" id="ARBA00022793"/>
    </source>
</evidence>
<evidence type="ECO:0000313" key="9">
    <source>
        <dbReference type="Proteomes" id="UP001208570"/>
    </source>
</evidence>
<keyword evidence="3" id="KW-0210">Decarboxylase</keyword>
<dbReference type="EMBL" id="JAODUP010000607">
    <property type="protein sequence ID" value="KAK2146445.1"/>
    <property type="molecule type" value="Genomic_DNA"/>
</dbReference>
<evidence type="ECO:0000256" key="4">
    <source>
        <dbReference type="ARBA" id="ARBA00022898"/>
    </source>
</evidence>
<evidence type="ECO:0000256" key="2">
    <source>
        <dbReference type="ARBA" id="ARBA00009533"/>
    </source>
</evidence>
<evidence type="ECO:0000313" key="8">
    <source>
        <dbReference type="EMBL" id="KAK2146445.1"/>
    </source>
</evidence>
<keyword evidence="9" id="KW-1185">Reference proteome</keyword>
<evidence type="ECO:0000256" key="7">
    <source>
        <dbReference type="RuleBase" id="RU000382"/>
    </source>
</evidence>
<dbReference type="GO" id="GO:0016831">
    <property type="term" value="F:carboxy-lyase activity"/>
    <property type="evidence" value="ECO:0007669"/>
    <property type="project" value="UniProtKB-KW"/>
</dbReference>
<evidence type="ECO:0000256" key="1">
    <source>
        <dbReference type="ARBA" id="ARBA00001933"/>
    </source>
</evidence>
<dbReference type="InterPro" id="IPR015424">
    <property type="entry name" value="PyrdxlP-dep_Trfase"/>
</dbReference>
<evidence type="ECO:0008006" key="10">
    <source>
        <dbReference type="Google" id="ProtNLM"/>
    </source>
</evidence>